<reference evidence="9 11" key="2">
    <citation type="submission" date="2014-05" db="EMBL/GenBank/DDBJ databases">
        <title>Genome sequence of Streptococcus gallolyticus.</title>
        <authorList>
            <person name="Del Campo R."/>
        </authorList>
    </citation>
    <scope>NUCLEOTIDE SEQUENCE [LARGE SCALE GENOMIC DNA]</scope>
    <source>
        <strain evidence="9 11">LMG17956</strain>
    </source>
</reference>
<feature type="domain" description="RecX third three-helical" evidence="8">
    <location>
        <begin position="206"/>
        <end position="254"/>
    </location>
</feature>
<dbReference type="GO" id="GO:0005737">
    <property type="term" value="C:cytoplasm"/>
    <property type="evidence" value="ECO:0007669"/>
    <property type="project" value="UniProtKB-SubCell"/>
</dbReference>
<dbReference type="RefSeq" id="WP_039695013.1">
    <property type="nucleotide sequence ID" value="NZ_FNUH01000007.1"/>
</dbReference>
<dbReference type="PANTHER" id="PTHR33602">
    <property type="entry name" value="REGULATORY PROTEIN RECX FAMILY PROTEIN"/>
    <property type="match status" value="1"/>
</dbReference>
<proteinExistence type="inferred from homology"/>
<keyword evidence="5 6" id="KW-0963">Cytoplasm</keyword>
<dbReference type="InterPro" id="IPR036388">
    <property type="entry name" value="WH-like_DNA-bd_sf"/>
</dbReference>
<dbReference type="InterPro" id="IPR053925">
    <property type="entry name" value="RecX_HTH_3rd"/>
</dbReference>
<dbReference type="Pfam" id="PF02631">
    <property type="entry name" value="RecX_HTH2"/>
    <property type="match status" value="1"/>
</dbReference>
<dbReference type="InterPro" id="IPR003783">
    <property type="entry name" value="Regulatory_RecX"/>
</dbReference>
<evidence type="ECO:0000256" key="2">
    <source>
        <dbReference type="ARBA" id="ARBA00004496"/>
    </source>
</evidence>
<dbReference type="AlphaFoldDB" id="A0A060RLB0"/>
<comment type="similarity">
    <text evidence="3 6">Belongs to the RecX family.</text>
</comment>
<gene>
    <name evidence="6" type="primary">recX</name>
    <name evidence="9" type="ORF">BN963_SGAL_01842</name>
    <name evidence="10" type="ORF">SAMN04487839_11638</name>
</gene>
<evidence type="ECO:0000256" key="4">
    <source>
        <dbReference type="ARBA" id="ARBA00018111"/>
    </source>
</evidence>
<dbReference type="NCBIfam" id="NF010733">
    <property type="entry name" value="PRK14135.1"/>
    <property type="match status" value="1"/>
</dbReference>
<evidence type="ECO:0000259" key="7">
    <source>
        <dbReference type="Pfam" id="PF02631"/>
    </source>
</evidence>
<accession>A0A060RLB0</accession>
<protein>
    <recommendedName>
        <fullName evidence="4 6">Regulatory protein RecX</fullName>
    </recommendedName>
</protein>
<dbReference type="Proteomes" id="UP000182764">
    <property type="component" value="Unassembled WGS sequence"/>
</dbReference>
<comment type="subcellular location">
    <subcellularLocation>
        <location evidence="2 6">Cytoplasm</location>
    </subcellularLocation>
</comment>
<name>A0A060RLB0_9STRE</name>
<evidence type="ECO:0000256" key="5">
    <source>
        <dbReference type="ARBA" id="ARBA00022490"/>
    </source>
</evidence>
<dbReference type="Gene3D" id="1.10.10.10">
    <property type="entry name" value="Winged helix-like DNA-binding domain superfamily/Winged helix DNA-binding domain"/>
    <property type="match status" value="4"/>
</dbReference>
<evidence type="ECO:0000313" key="12">
    <source>
        <dbReference type="Proteomes" id="UP000182764"/>
    </source>
</evidence>
<evidence type="ECO:0000256" key="6">
    <source>
        <dbReference type="HAMAP-Rule" id="MF_01114"/>
    </source>
</evidence>
<reference evidence="9 11" key="1">
    <citation type="submission" date="2014-02" db="EMBL/GenBank/DDBJ databases">
        <authorList>
            <person name="Manrique M."/>
        </authorList>
    </citation>
    <scope>NUCLEOTIDE SEQUENCE [LARGE SCALE GENOMIC DNA]</scope>
    <source>
        <strain evidence="9 11">LMG17956</strain>
    </source>
</reference>
<sequence length="258" mass="30552">MKITKIEKKKRLYLLEIDADDKLYVTEDTIVHFMLSKNMEIDEATLKDIQKFAQFSYGKNLALYHISFKQRTAAEVKKYLEQHDIDSLYIPEILENLKKENWINDEQYVETYLSQNLNTGDKGAYVLKQKLIQKGINSQLIDQKLANLDFSPLSEKVAQKLLRKYQHKLSTKTLKDKIIQNMMNKGFSYSEAKIAFENLEVEKDSEQEFELLYKELDKQHRKYSKKYDGYELKQRLTQSLVRKGFNFDDIASALRDYL</sequence>
<evidence type="ECO:0000256" key="3">
    <source>
        <dbReference type="ARBA" id="ARBA00009695"/>
    </source>
</evidence>
<evidence type="ECO:0000256" key="1">
    <source>
        <dbReference type="ARBA" id="ARBA00003529"/>
    </source>
</evidence>
<feature type="domain" description="RecX third three-helical" evidence="8">
    <location>
        <begin position="156"/>
        <end position="193"/>
    </location>
</feature>
<dbReference type="Pfam" id="PF21981">
    <property type="entry name" value="RecX_HTH3"/>
    <property type="match status" value="2"/>
</dbReference>
<reference evidence="10 12" key="3">
    <citation type="submission" date="2016-10" db="EMBL/GenBank/DDBJ databases">
        <authorList>
            <person name="de Groot N.N."/>
        </authorList>
    </citation>
    <scope>NUCLEOTIDE SEQUENCE [LARGE SCALE GENOMIC DNA]</scope>
    <source>
        <strain evidence="10 12">VTM1R29</strain>
    </source>
</reference>
<evidence type="ECO:0000313" key="11">
    <source>
        <dbReference type="Proteomes" id="UP000027584"/>
    </source>
</evidence>
<evidence type="ECO:0000313" key="10">
    <source>
        <dbReference type="EMBL" id="SEM34741.1"/>
    </source>
</evidence>
<feature type="domain" description="RecX second three-helical" evidence="7">
    <location>
        <begin position="104"/>
        <end position="145"/>
    </location>
</feature>
<dbReference type="EMBL" id="FOBM01000016">
    <property type="protein sequence ID" value="SEM34741.1"/>
    <property type="molecule type" value="Genomic_DNA"/>
</dbReference>
<dbReference type="PANTHER" id="PTHR33602:SF1">
    <property type="entry name" value="REGULATORY PROTEIN RECX FAMILY PROTEIN"/>
    <property type="match status" value="1"/>
</dbReference>
<dbReference type="EMBL" id="CCBC010000200">
    <property type="protein sequence ID" value="CDO18642.1"/>
    <property type="molecule type" value="Genomic_DNA"/>
</dbReference>
<organism evidence="9 11">
    <name type="scientific">Streptococcus gallolyticus</name>
    <dbReference type="NCBI Taxonomy" id="315405"/>
    <lineage>
        <taxon>Bacteria</taxon>
        <taxon>Bacillati</taxon>
        <taxon>Bacillota</taxon>
        <taxon>Bacilli</taxon>
        <taxon>Lactobacillales</taxon>
        <taxon>Streptococcaceae</taxon>
        <taxon>Streptococcus</taxon>
    </lineage>
</organism>
<dbReference type="InterPro" id="IPR053924">
    <property type="entry name" value="RecX_HTH_2nd"/>
</dbReference>
<dbReference type="Proteomes" id="UP000027584">
    <property type="component" value="Unassembled WGS sequence"/>
</dbReference>
<dbReference type="HAMAP" id="MF_01114">
    <property type="entry name" value="RecX"/>
    <property type="match status" value="1"/>
</dbReference>
<comment type="function">
    <text evidence="1 6">Modulates RecA activity.</text>
</comment>
<evidence type="ECO:0000259" key="8">
    <source>
        <dbReference type="Pfam" id="PF21981"/>
    </source>
</evidence>
<evidence type="ECO:0000313" key="9">
    <source>
        <dbReference type="EMBL" id="CDO18642.1"/>
    </source>
</evidence>
<dbReference type="GO" id="GO:0006282">
    <property type="term" value="P:regulation of DNA repair"/>
    <property type="evidence" value="ECO:0007669"/>
    <property type="project" value="UniProtKB-UniRule"/>
</dbReference>